<feature type="region of interest" description="Disordered" evidence="4">
    <location>
        <begin position="115"/>
        <end position="183"/>
    </location>
</feature>
<proteinExistence type="predicted"/>
<evidence type="ECO:0000259" key="5">
    <source>
        <dbReference type="Pfam" id="PF01103"/>
    </source>
</evidence>
<sequence length="796" mass="86627">MASCRTATGAAWCCRPAGGSRTAAASQARVNDRGPSFCPVLVGSARQPGAVAAAALDGGIKGQDARRPVAAEPEEDAARHAPVREVFSIQVAGRVSRCAIPGLLNFLKSRPAASWGSGSSGGGWGEGGGGGGGGGGDGVWEAFRLAAVEEEESDEEEEDEDEEQEEEEGWEGQGEDEDEEDYVDPTAPFYCAEMVSEGLMEGAGVPREVDLFAGLNCQPGFTCSQSELKKDLQTLSQTEGIDKVEVRVTPIRGTAGKKCQVRFIFSSKIYPEMKSFKVSGATAVPQEIVDSVMDVYKSMNEDEILPQNNMKTIGMMRNTIEKWYQERGYIMCYIKQFDGLETGKVSARVVEGRVNKVKVVFVDEEGNEKKHGNATPESMVRREVLFVPGMLYNQEDSRRALRDLIGTGMYENVQVLPEQTKKDERKVDVTVMVKERPMKTTEVECDWRVKSRNRVPMLESLIPGGTIVVDHRNLFGKGHSLTGTVTTSNIVDPQDLGYRLEYKRPYIYGEADPKRTGLSINAFNSRRLSGVFTAGPTGANVPPVYVHRAGAKVSVEQHYNCSSKGSFGFVAQEITAFDEAGSVAARGSRSHNQADGPPTTLGVEGQDQQLMLQWNVVRDTTYSVNGTPVGARDSFQVDQGTGIGGLFNRYVLTLTRFIKLRESRGFRPPTALVVQARHGNTTGDLAAYDAHCLGGPFSVRGCRIGEVATARRFLEAAVELRVPTPVFNHQFYGFYEYGTDMGSSKEVLGNPTQYFRKPGTSSSRGVGLKVGPVRVECVQDLNMGKTGSFVTIGERF</sequence>
<dbReference type="InterPro" id="IPR010827">
    <property type="entry name" value="BamA/TamA_POTRA"/>
</dbReference>
<name>A0A8S1J4C4_9CHLO</name>
<dbReference type="Pfam" id="PF01103">
    <property type="entry name" value="Omp85"/>
    <property type="match status" value="1"/>
</dbReference>
<dbReference type="AlphaFoldDB" id="A0A8S1J4C4"/>
<dbReference type="EMBL" id="CAJHUC010001871">
    <property type="protein sequence ID" value="CAD7702565.1"/>
    <property type="molecule type" value="Genomic_DNA"/>
</dbReference>
<evidence type="ECO:0000259" key="6">
    <source>
        <dbReference type="Pfam" id="PF07244"/>
    </source>
</evidence>
<keyword evidence="2" id="KW-0472">Membrane</keyword>
<dbReference type="InterPro" id="IPR000184">
    <property type="entry name" value="Bac_surfAg_D15"/>
</dbReference>
<feature type="compositionally biased region" description="Acidic residues" evidence="4">
    <location>
        <begin position="148"/>
        <end position="183"/>
    </location>
</feature>
<evidence type="ECO:0000313" key="7">
    <source>
        <dbReference type="EMBL" id="CAD7702565.1"/>
    </source>
</evidence>
<evidence type="ECO:0000256" key="4">
    <source>
        <dbReference type="SAM" id="MobiDB-lite"/>
    </source>
</evidence>
<feature type="domain" description="Bacterial surface antigen (D15)" evidence="5">
    <location>
        <begin position="473"/>
        <end position="770"/>
    </location>
</feature>
<keyword evidence="8" id="KW-1185">Reference proteome</keyword>
<dbReference type="PANTHER" id="PTHR12815">
    <property type="entry name" value="SORTING AND ASSEMBLY MACHINERY SAMM50 PROTEIN FAMILY MEMBER"/>
    <property type="match status" value="1"/>
</dbReference>
<evidence type="ECO:0000313" key="8">
    <source>
        <dbReference type="Proteomes" id="UP000708148"/>
    </source>
</evidence>
<protein>
    <submittedName>
        <fullName evidence="7">Uncharacterized protein</fullName>
    </submittedName>
</protein>
<comment type="subcellular location">
    <subcellularLocation>
        <location evidence="3">Plastid</location>
        <location evidence="3">Chloroplast outer membrane</location>
    </subcellularLocation>
</comment>
<keyword evidence="1" id="KW-0934">Plastid</keyword>
<comment type="caution">
    <text evidence="7">The sequence shown here is derived from an EMBL/GenBank/DDBJ whole genome shotgun (WGS) entry which is preliminary data.</text>
</comment>
<dbReference type="Pfam" id="PF07244">
    <property type="entry name" value="POTRA"/>
    <property type="match status" value="1"/>
</dbReference>
<organism evidence="7 8">
    <name type="scientific">Ostreobium quekettii</name>
    <dbReference type="NCBI Taxonomy" id="121088"/>
    <lineage>
        <taxon>Eukaryota</taxon>
        <taxon>Viridiplantae</taxon>
        <taxon>Chlorophyta</taxon>
        <taxon>core chlorophytes</taxon>
        <taxon>Ulvophyceae</taxon>
        <taxon>TCBD clade</taxon>
        <taxon>Bryopsidales</taxon>
        <taxon>Ostreobineae</taxon>
        <taxon>Ostreobiaceae</taxon>
        <taxon>Ostreobium</taxon>
    </lineage>
</organism>
<feature type="compositionally biased region" description="Gly residues" evidence="4">
    <location>
        <begin position="118"/>
        <end position="138"/>
    </location>
</feature>
<accession>A0A8S1J4C4</accession>
<dbReference type="OrthoDB" id="1161695at2759"/>
<keyword evidence="1" id="KW-1002">Plastid outer membrane</keyword>
<dbReference type="GO" id="GO:0009707">
    <property type="term" value="C:chloroplast outer membrane"/>
    <property type="evidence" value="ECO:0007669"/>
    <property type="project" value="UniProtKB-SubCell"/>
</dbReference>
<evidence type="ECO:0000256" key="2">
    <source>
        <dbReference type="ARBA" id="ARBA00023136"/>
    </source>
</evidence>
<reference evidence="7" key="1">
    <citation type="submission" date="2020-12" db="EMBL/GenBank/DDBJ databases">
        <authorList>
            <person name="Iha C."/>
        </authorList>
    </citation>
    <scope>NUCLEOTIDE SEQUENCE</scope>
</reference>
<gene>
    <name evidence="7" type="ORF">OSTQU699_LOCUS7922</name>
</gene>
<dbReference type="Proteomes" id="UP000708148">
    <property type="component" value="Unassembled WGS sequence"/>
</dbReference>
<evidence type="ECO:0000256" key="3">
    <source>
        <dbReference type="ARBA" id="ARBA00024013"/>
    </source>
</evidence>
<dbReference type="Gene3D" id="3.10.20.310">
    <property type="entry name" value="membrane protein fhac"/>
    <property type="match status" value="2"/>
</dbReference>
<evidence type="ECO:0000256" key="1">
    <source>
        <dbReference type="ARBA" id="ARBA00022805"/>
    </source>
</evidence>
<feature type="domain" description="POTRA" evidence="6">
    <location>
        <begin position="371"/>
        <end position="436"/>
    </location>
</feature>
<dbReference type="PANTHER" id="PTHR12815:SF42">
    <property type="entry name" value="BACTERIAL SURFACE ANTIGEN (D15) DOMAIN-CONTAINING PROTEIN"/>
    <property type="match status" value="1"/>
</dbReference>
<dbReference type="Gene3D" id="2.40.160.50">
    <property type="entry name" value="membrane protein fhac: a member of the omp85/tpsb transporter family"/>
    <property type="match status" value="1"/>
</dbReference>
<dbReference type="InterPro" id="IPR039910">
    <property type="entry name" value="D15-like"/>
</dbReference>